<gene>
    <name evidence="3" type="ORF">METZ01_LOCUS294011</name>
</gene>
<evidence type="ECO:0000256" key="1">
    <source>
        <dbReference type="ARBA" id="ARBA00022801"/>
    </source>
</evidence>
<accession>A0A382M0F9</accession>
<dbReference type="InterPro" id="IPR000073">
    <property type="entry name" value="AB_hydrolase_1"/>
</dbReference>
<dbReference type="EMBL" id="UINC01089787">
    <property type="protein sequence ID" value="SVC41157.1"/>
    <property type="molecule type" value="Genomic_DNA"/>
</dbReference>
<dbReference type="PRINTS" id="PR00412">
    <property type="entry name" value="EPOXHYDRLASE"/>
</dbReference>
<dbReference type="SUPFAM" id="SSF53474">
    <property type="entry name" value="alpha/beta-Hydrolases"/>
    <property type="match status" value="1"/>
</dbReference>
<dbReference type="InterPro" id="IPR029058">
    <property type="entry name" value="AB_hydrolase_fold"/>
</dbReference>
<sequence>MKFEYIKTNGITVRAATMGSGPLVVLVHGWPELWYSWRHQIEPLVDAGYRVIVPDVRGYGGSDKPAEIEAYAMDVLMDDIIGIIDACGEEKAILAGHDWGAPIVWNLAALRSSRVAAVAGLSVPYRRRANVPLIELWRNTYKGRFFYQLYFQEEGVAEAELERDVRLSLRKLYFSISGDAPSLDSWVDRPETATLLEAFVDPPSFPKWLTEKDLDYFVENFSASGFRGPINRYRNSERDFDRLPLMGVSTVTQPSCFIAGSKDVVRSFVPGKDGYANVNELCDDMRLSRIIEGAGHWVQQESPAEVNALLLE</sequence>
<keyword evidence="1" id="KW-0378">Hydrolase</keyword>
<protein>
    <recommendedName>
        <fullName evidence="2">AB hydrolase-1 domain-containing protein</fullName>
    </recommendedName>
</protein>
<organism evidence="3">
    <name type="scientific">marine metagenome</name>
    <dbReference type="NCBI Taxonomy" id="408172"/>
    <lineage>
        <taxon>unclassified sequences</taxon>
        <taxon>metagenomes</taxon>
        <taxon>ecological metagenomes</taxon>
    </lineage>
</organism>
<evidence type="ECO:0000259" key="2">
    <source>
        <dbReference type="Pfam" id="PF00561"/>
    </source>
</evidence>
<dbReference type="GO" id="GO:0016787">
    <property type="term" value="F:hydrolase activity"/>
    <property type="evidence" value="ECO:0007669"/>
    <property type="project" value="UniProtKB-KW"/>
</dbReference>
<evidence type="ECO:0000313" key="3">
    <source>
        <dbReference type="EMBL" id="SVC41157.1"/>
    </source>
</evidence>
<dbReference type="PANTHER" id="PTHR43329">
    <property type="entry name" value="EPOXIDE HYDROLASE"/>
    <property type="match status" value="1"/>
</dbReference>
<dbReference type="AlphaFoldDB" id="A0A382M0F9"/>
<proteinExistence type="predicted"/>
<dbReference type="Gene3D" id="3.40.50.1820">
    <property type="entry name" value="alpha/beta hydrolase"/>
    <property type="match status" value="1"/>
</dbReference>
<name>A0A382M0F9_9ZZZZ</name>
<dbReference type="Pfam" id="PF00561">
    <property type="entry name" value="Abhydrolase_1"/>
    <property type="match status" value="1"/>
</dbReference>
<reference evidence="3" key="1">
    <citation type="submission" date="2018-05" db="EMBL/GenBank/DDBJ databases">
        <authorList>
            <person name="Lanie J.A."/>
            <person name="Ng W.-L."/>
            <person name="Kazmierczak K.M."/>
            <person name="Andrzejewski T.M."/>
            <person name="Davidsen T.M."/>
            <person name="Wayne K.J."/>
            <person name="Tettelin H."/>
            <person name="Glass J.I."/>
            <person name="Rusch D."/>
            <person name="Podicherti R."/>
            <person name="Tsui H.-C.T."/>
            <person name="Winkler M.E."/>
        </authorList>
    </citation>
    <scope>NUCLEOTIDE SEQUENCE</scope>
</reference>
<dbReference type="InterPro" id="IPR000639">
    <property type="entry name" value="Epox_hydrolase-like"/>
</dbReference>
<feature type="non-terminal residue" evidence="3">
    <location>
        <position position="312"/>
    </location>
</feature>
<feature type="domain" description="AB hydrolase-1" evidence="2">
    <location>
        <begin position="22"/>
        <end position="302"/>
    </location>
</feature>